<evidence type="ECO:0000313" key="10">
    <source>
        <dbReference type="EMBL" id="KAF2248790.1"/>
    </source>
</evidence>
<dbReference type="GO" id="GO:0003723">
    <property type="term" value="F:RNA binding"/>
    <property type="evidence" value="ECO:0007669"/>
    <property type="project" value="UniProtKB-KW"/>
</dbReference>
<dbReference type="InterPro" id="IPR002646">
    <property type="entry name" value="PolA_pol_head_dom"/>
</dbReference>
<reference evidence="10" key="1">
    <citation type="journal article" date="2020" name="Stud. Mycol.">
        <title>101 Dothideomycetes genomes: a test case for predicting lifestyles and emergence of pathogens.</title>
        <authorList>
            <person name="Haridas S."/>
            <person name="Albert R."/>
            <person name="Binder M."/>
            <person name="Bloem J."/>
            <person name="Labutti K."/>
            <person name="Salamov A."/>
            <person name="Andreopoulos B."/>
            <person name="Baker S."/>
            <person name="Barry K."/>
            <person name="Bills G."/>
            <person name="Bluhm B."/>
            <person name="Cannon C."/>
            <person name="Castanera R."/>
            <person name="Culley D."/>
            <person name="Daum C."/>
            <person name="Ezra D."/>
            <person name="Gonzalez J."/>
            <person name="Henrissat B."/>
            <person name="Kuo A."/>
            <person name="Liang C."/>
            <person name="Lipzen A."/>
            <person name="Lutzoni F."/>
            <person name="Magnuson J."/>
            <person name="Mondo S."/>
            <person name="Nolan M."/>
            <person name="Ohm R."/>
            <person name="Pangilinan J."/>
            <person name="Park H.-J."/>
            <person name="Ramirez L."/>
            <person name="Alfaro M."/>
            <person name="Sun H."/>
            <person name="Tritt A."/>
            <person name="Yoshinaga Y."/>
            <person name="Zwiers L.-H."/>
            <person name="Turgeon B."/>
            <person name="Goodwin S."/>
            <person name="Spatafora J."/>
            <person name="Crous P."/>
            <person name="Grigoriev I."/>
        </authorList>
    </citation>
    <scope>NUCLEOTIDE SEQUENCE</scope>
    <source>
        <strain evidence="10">CBS 122368</strain>
    </source>
</reference>
<dbReference type="AlphaFoldDB" id="A0A6A6IGW2"/>
<dbReference type="Proteomes" id="UP000800094">
    <property type="component" value="Unassembled WGS sequence"/>
</dbReference>
<dbReference type="InterPro" id="IPR018870">
    <property type="entry name" value="Tti2"/>
</dbReference>
<dbReference type="SUPFAM" id="SSF48371">
    <property type="entry name" value="ARM repeat"/>
    <property type="match status" value="1"/>
</dbReference>
<dbReference type="GeneID" id="54577018"/>
<comment type="similarity">
    <text evidence="5">Belongs to the TTI2 family.</text>
</comment>
<dbReference type="InterPro" id="IPR016024">
    <property type="entry name" value="ARM-type_fold"/>
</dbReference>
<evidence type="ECO:0000313" key="11">
    <source>
        <dbReference type="Proteomes" id="UP000800094"/>
    </source>
</evidence>
<feature type="domain" description="tRNA nucleotidyltransferase/poly(A) polymerase RNA and SrmB- binding" evidence="9">
    <location>
        <begin position="272"/>
        <end position="330"/>
    </location>
</feature>
<organism evidence="10 11">
    <name type="scientific">Trematosphaeria pertusa</name>
    <dbReference type="NCBI Taxonomy" id="390896"/>
    <lineage>
        <taxon>Eukaryota</taxon>
        <taxon>Fungi</taxon>
        <taxon>Dikarya</taxon>
        <taxon>Ascomycota</taxon>
        <taxon>Pezizomycotina</taxon>
        <taxon>Dothideomycetes</taxon>
        <taxon>Pleosporomycetidae</taxon>
        <taxon>Pleosporales</taxon>
        <taxon>Massarineae</taxon>
        <taxon>Trematosphaeriaceae</taxon>
        <taxon>Trematosphaeria</taxon>
    </lineage>
</organism>
<dbReference type="Pfam" id="PF10521">
    <property type="entry name" value="Tti2"/>
    <property type="match status" value="1"/>
</dbReference>
<feature type="region of interest" description="Disordered" evidence="7">
    <location>
        <begin position="1"/>
        <end position="26"/>
    </location>
</feature>
<evidence type="ECO:0000256" key="3">
    <source>
        <dbReference type="ARBA" id="ARBA00022741"/>
    </source>
</evidence>
<evidence type="ECO:0000256" key="2">
    <source>
        <dbReference type="ARBA" id="ARBA00022679"/>
    </source>
</evidence>
<dbReference type="GO" id="GO:0052929">
    <property type="term" value="F:ATP:3'-cytidine-cytidine-tRNA adenylyltransferase activity"/>
    <property type="evidence" value="ECO:0007669"/>
    <property type="project" value="TreeGrafter"/>
</dbReference>
<keyword evidence="2 6" id="KW-0808">Transferase</keyword>
<evidence type="ECO:0000259" key="8">
    <source>
        <dbReference type="Pfam" id="PF01743"/>
    </source>
</evidence>
<dbReference type="GO" id="GO:0001680">
    <property type="term" value="P:tRNA 3'-terminal CCA addition"/>
    <property type="evidence" value="ECO:0007669"/>
    <property type="project" value="TreeGrafter"/>
</dbReference>
<feature type="domain" description="Poly A polymerase head" evidence="8">
    <location>
        <begin position="94"/>
        <end position="244"/>
    </location>
</feature>
<dbReference type="InterPro" id="IPR043519">
    <property type="entry name" value="NT_sf"/>
</dbReference>
<protein>
    <submittedName>
        <fullName evidence="10">tRNA nucleotidyltransferas-like protein</fullName>
    </submittedName>
</protein>
<evidence type="ECO:0000259" key="9">
    <source>
        <dbReference type="Pfam" id="PF12627"/>
    </source>
</evidence>
<dbReference type="GO" id="GO:0052927">
    <property type="term" value="F:CC tRNA cytidylyltransferase activity"/>
    <property type="evidence" value="ECO:0007669"/>
    <property type="project" value="TreeGrafter"/>
</dbReference>
<keyword evidence="3" id="KW-0547">Nucleotide-binding</keyword>
<feature type="compositionally biased region" description="Polar residues" evidence="7">
    <location>
        <begin position="1"/>
        <end position="14"/>
    </location>
</feature>
<comment type="similarity">
    <text evidence="1 6">Belongs to the tRNA nucleotidyltransferase/poly(A) polymerase family.</text>
</comment>
<evidence type="ECO:0000256" key="6">
    <source>
        <dbReference type="RuleBase" id="RU003953"/>
    </source>
</evidence>
<accession>A0A6A6IGW2</accession>
<dbReference type="PANTHER" id="PTHR13734">
    <property type="entry name" value="TRNA-NUCLEOTIDYLTRANSFERASE"/>
    <property type="match status" value="1"/>
</dbReference>
<evidence type="ECO:0000256" key="4">
    <source>
        <dbReference type="ARBA" id="ARBA00022884"/>
    </source>
</evidence>
<dbReference type="Gene3D" id="3.30.460.10">
    <property type="entry name" value="Beta Polymerase, domain 2"/>
    <property type="match status" value="1"/>
</dbReference>
<dbReference type="GO" id="GO:0000166">
    <property type="term" value="F:nucleotide binding"/>
    <property type="evidence" value="ECO:0007669"/>
    <property type="project" value="UniProtKB-KW"/>
</dbReference>
<sequence length="922" mass="105337">MPTRRQPSPNTHEQPNPKRQKSEPSHPLSIRAYGTMASQEGSNQVIIELTESETQLRDLLLGVAAYIDETPVAEEGATGVQVPGELTKEKTVLRWTGGWVRDKLLGVRSHDIDVAINKMTGEHFGIKMLEYLKIPGNIEKYGIEQQEGTRIMTGLHKIKANPAASKNLETATIRIMGIDLDLVNLRKETYNENSRNPQMEFGTAEEDALRRDATVNAMFYNLHTMEIEDFTGRGFEDMAAKIIRTPLEPYQTFIDDPLRVLRLIRFASRLEYTIEPETETAMGNKDIQKALRVKIKRERIGDELEKMLKGPDPHRALRLIDKFGLYETIFTDPTRDFEYQPETKYFAPAYDFANEVVQNTSQFIPPVIPQTLIRNSDERYFAWICAAVMPWADAPKVPHKKRAKNPFHAAYLVAQEGFKAPNRVSEVIVASMENSEDIMKLVEQCWKEISHSKTEPNLQKDASARDTLGMAIRRWGSTWRMQLFFSLVYEIALGRVSRDWVLRLYSVFLETLTKENLLEADKFKPLINGKELAEALGTKPGPWMKGALDVVMAWQLRNPEITNPALAIEAVKKSADKTTSTLAPHLASHFLRLTIPQMFAQTKRPANAMATEGKRWKEPGNEYATDLLKYVLCNTEPEEIPRNFMLLRQPILQMMDDTDLEWKARACELITLLIKSAPPDYVVQRGYDLLFSEELWQFFTYIPSLTPQFESVRLLEHVYPALLSLIRIRGTLDENLLDRIVREGVVAPLFHLTNPMAYPELTTLIVSQLVFLLHGLRIQAVKHLQLLRPLLGNILDDPLAPAYPPLLVATAKATQSAISNCWPLIKEGEAMQMYAWVYKAWSNVRGYTHTDPRALDEAMSELKHLMWLVDELLMSLPVAEPFWNKEKRRLLKEQPQSKELFEKCKLPTNGPDVSTTETSRDN</sequence>
<gene>
    <name evidence="10" type="ORF">BU26DRAFT_426668</name>
</gene>
<dbReference type="Pfam" id="PF01743">
    <property type="entry name" value="PolyA_pol"/>
    <property type="match status" value="1"/>
</dbReference>
<proteinExistence type="inferred from homology"/>
<dbReference type="SUPFAM" id="SSF81891">
    <property type="entry name" value="Poly A polymerase C-terminal region-like"/>
    <property type="match status" value="1"/>
</dbReference>
<feature type="compositionally biased region" description="Polar residues" evidence="7">
    <location>
        <begin position="911"/>
        <end position="922"/>
    </location>
</feature>
<keyword evidence="4 6" id="KW-0694">RNA-binding</keyword>
<dbReference type="RefSeq" id="XP_033683794.1">
    <property type="nucleotide sequence ID" value="XM_033823688.1"/>
</dbReference>
<dbReference type="PANTHER" id="PTHR13734:SF5">
    <property type="entry name" value="CCA TRNA NUCLEOTIDYLTRANSFERASE, MITOCHONDRIAL"/>
    <property type="match status" value="1"/>
</dbReference>
<dbReference type="Gene3D" id="1.10.3090.10">
    <property type="entry name" value="cca-adding enzyme, domain 2"/>
    <property type="match status" value="1"/>
</dbReference>
<dbReference type="GO" id="GO:0005739">
    <property type="term" value="C:mitochondrion"/>
    <property type="evidence" value="ECO:0007669"/>
    <property type="project" value="UniProtKB-ARBA"/>
</dbReference>
<dbReference type="Pfam" id="PF12627">
    <property type="entry name" value="PolyA_pol_RNAbd"/>
    <property type="match status" value="1"/>
</dbReference>
<dbReference type="GO" id="GO:0110078">
    <property type="term" value="C:TTT Hsp90 cochaperone complex"/>
    <property type="evidence" value="ECO:0007669"/>
    <property type="project" value="InterPro"/>
</dbReference>
<dbReference type="SUPFAM" id="SSF81301">
    <property type="entry name" value="Nucleotidyltransferase"/>
    <property type="match status" value="1"/>
</dbReference>
<evidence type="ECO:0000256" key="1">
    <source>
        <dbReference type="ARBA" id="ARBA00007265"/>
    </source>
</evidence>
<dbReference type="InterPro" id="IPR032828">
    <property type="entry name" value="PolyA_RNA-bd"/>
</dbReference>
<dbReference type="OrthoDB" id="445712at2759"/>
<name>A0A6A6IGW2_9PLEO</name>
<keyword evidence="11" id="KW-1185">Reference proteome</keyword>
<evidence type="ECO:0000256" key="7">
    <source>
        <dbReference type="SAM" id="MobiDB-lite"/>
    </source>
</evidence>
<feature type="region of interest" description="Disordered" evidence="7">
    <location>
        <begin position="901"/>
        <end position="922"/>
    </location>
</feature>
<dbReference type="EMBL" id="ML987195">
    <property type="protein sequence ID" value="KAF2248790.1"/>
    <property type="molecule type" value="Genomic_DNA"/>
</dbReference>
<dbReference type="CDD" id="cd05398">
    <property type="entry name" value="NT_ClassII-CCAase"/>
    <property type="match status" value="1"/>
</dbReference>
<evidence type="ECO:0000256" key="5">
    <source>
        <dbReference type="ARBA" id="ARBA00034736"/>
    </source>
</evidence>
<dbReference type="FunFam" id="3.30.460.10:FF:000019">
    <property type="entry name" value="tRNA nucleotidyltransferase cca2"/>
    <property type="match status" value="1"/>
</dbReference>